<dbReference type="EMBL" id="FXYZ01000027">
    <property type="protein sequence ID" value="SMY01399.1"/>
    <property type="molecule type" value="Genomic_DNA"/>
</dbReference>
<evidence type="ECO:0000313" key="31">
    <source>
        <dbReference type="Proteomes" id="UP000234525"/>
    </source>
</evidence>
<reference evidence="29 30" key="5">
    <citation type="submission" date="2017-03" db="EMBL/GenBank/DDBJ databases">
        <authorList>
            <person name="Afonso C.L."/>
            <person name="Miller P.J."/>
            <person name="Scott M.A."/>
            <person name="Spackman E."/>
            <person name="Goraichik I."/>
            <person name="Dimitrov K.M."/>
            <person name="Suarez D.L."/>
            <person name="Swayne D.E."/>
        </authorList>
    </citation>
    <scope>NUCLEOTIDE SEQUENCE [LARGE SCALE GENOMIC DNA]</scope>
    <source>
        <strain evidence="20">6</strain>
        <strain evidence="30">6(3)</strain>
        <strain evidence="18">8</strain>
        <strain evidence="29">8(6)</strain>
        <strain evidence="19">ATCC 9175</strain>
        <strain evidence="17">CNRZ 920</strain>
    </source>
</reference>
<protein>
    <recommendedName>
        <fullName evidence="5">Anthranilate phosphoribosyltransferase</fullName>
        <ecNumber evidence="5">2.4.2.18</ecNumber>
    </recommendedName>
</protein>
<dbReference type="PANTHER" id="PTHR43285">
    <property type="entry name" value="ANTHRANILATE PHOSPHORIBOSYLTRANSFERASE"/>
    <property type="match status" value="1"/>
</dbReference>
<evidence type="ECO:0000256" key="1">
    <source>
        <dbReference type="ARBA" id="ARBA00022676"/>
    </source>
</evidence>
<feature type="domain" description="Glycosyl transferase family 3 N-terminal" evidence="8">
    <location>
        <begin position="30"/>
        <end position="91"/>
    </location>
</feature>
<feature type="domain" description="Glycosyl transferase family 3" evidence="7">
    <location>
        <begin position="99"/>
        <end position="328"/>
    </location>
</feature>
<dbReference type="Proteomes" id="UP000217881">
    <property type="component" value="Unassembled WGS sequence"/>
</dbReference>
<dbReference type="EMBL" id="CP025330">
    <property type="protein sequence ID" value="AZT93550.1"/>
    <property type="molecule type" value="Genomic_DNA"/>
</dbReference>
<evidence type="ECO:0000256" key="2">
    <source>
        <dbReference type="ARBA" id="ARBA00022679"/>
    </source>
</evidence>
<dbReference type="Gene3D" id="3.40.1030.10">
    <property type="entry name" value="Nucleoside phosphorylase/phosphoribosyltransferase catalytic domain"/>
    <property type="match status" value="1"/>
</dbReference>
<dbReference type="GO" id="GO:0005829">
    <property type="term" value="C:cytosol"/>
    <property type="evidence" value="ECO:0007669"/>
    <property type="project" value="TreeGrafter"/>
</dbReference>
<dbReference type="EMBL" id="RHFF01000022">
    <property type="protein sequence ID" value="TGD36871.1"/>
    <property type="molecule type" value="Genomic_DNA"/>
</dbReference>
<evidence type="ECO:0000313" key="10">
    <source>
        <dbReference type="EMBL" id="AZT93550.1"/>
    </source>
</evidence>
<feature type="binding site" evidence="5">
    <location>
        <position position="105"/>
    </location>
    <ligand>
        <name>5-phospho-alpha-D-ribose 1-diphosphate</name>
        <dbReference type="ChEBI" id="CHEBI:58017"/>
    </ligand>
</feature>
<dbReference type="GO" id="GO:0004048">
    <property type="term" value="F:anthranilate phosphoribosyltransferase activity"/>
    <property type="evidence" value="ECO:0007669"/>
    <property type="project" value="UniProtKB-UniRule"/>
</dbReference>
<dbReference type="GeneID" id="60906337"/>
<dbReference type="Proteomes" id="UP000297736">
    <property type="component" value="Unassembled WGS sequence"/>
</dbReference>
<dbReference type="Proteomes" id="UP000282731">
    <property type="component" value="Chromosome"/>
</dbReference>
<dbReference type="EMBL" id="NRGP01000009">
    <property type="protein sequence ID" value="PCC47277.1"/>
    <property type="molecule type" value="Genomic_DNA"/>
</dbReference>
<reference evidence="21 34" key="7">
    <citation type="submission" date="2018-10" db="EMBL/GenBank/DDBJ databases">
        <title>Brevibacterium genomes from Austrain hard cheese rinds.</title>
        <authorList>
            <person name="Anast J.M."/>
            <person name="Dzieciol M."/>
            <person name="Schultz D.L."/>
            <person name="Mann E."/>
            <person name="Wagner M."/>
            <person name="Schmitz-Esser S."/>
        </authorList>
    </citation>
    <scope>NUCLEOTIDE SEQUENCE [LARGE SCALE GENOMIC DNA]</scope>
    <source>
        <strain evidence="21 34">L261</strain>
    </source>
</reference>
<accession>A0A1D7W3Z5</accession>
<dbReference type="Proteomes" id="UP000234327">
    <property type="component" value="Unassembled WGS sequence"/>
</dbReference>
<dbReference type="EMBL" id="NRGQ01000006">
    <property type="protein sequence ID" value="PCC43698.1"/>
    <property type="molecule type" value="Genomic_DNA"/>
</dbReference>
<evidence type="ECO:0000313" key="30">
    <source>
        <dbReference type="Proteomes" id="UP000234327"/>
    </source>
</evidence>
<keyword evidence="4 5" id="KW-0057">Aromatic amino acid biosynthesis</keyword>
<dbReference type="EMBL" id="NRHA01000003">
    <property type="protein sequence ID" value="PCC55333.1"/>
    <property type="molecule type" value="Genomic_DNA"/>
</dbReference>
<evidence type="ECO:0000313" key="11">
    <source>
        <dbReference type="EMBL" id="AZT97338.1"/>
    </source>
</evidence>
<evidence type="ECO:0000313" key="33">
    <source>
        <dbReference type="Proteomes" id="UP000283000"/>
    </source>
</evidence>
<comment type="catalytic activity">
    <reaction evidence="5">
        <text>N-(5-phospho-beta-D-ribosyl)anthranilate + diphosphate = 5-phospho-alpha-D-ribose 1-diphosphate + anthranilate</text>
        <dbReference type="Rhea" id="RHEA:11768"/>
        <dbReference type="ChEBI" id="CHEBI:16567"/>
        <dbReference type="ChEBI" id="CHEBI:18277"/>
        <dbReference type="ChEBI" id="CHEBI:33019"/>
        <dbReference type="ChEBI" id="CHEBI:58017"/>
        <dbReference type="EC" id="2.4.2.18"/>
    </reaction>
</comment>
<feature type="binding site" evidence="5">
    <location>
        <begin position="108"/>
        <end position="109"/>
    </location>
    <ligand>
        <name>5-phospho-alpha-D-ribose 1-diphosphate</name>
        <dbReference type="ChEBI" id="CHEBI:58017"/>
    </ligand>
</feature>
<feature type="binding site" evidence="5">
    <location>
        <position position="191"/>
    </location>
    <ligand>
        <name>anthranilate</name>
        <dbReference type="ChEBI" id="CHEBI:16567"/>
        <label>2</label>
    </ligand>
</feature>
<keyword evidence="2 5" id="KW-0808">Transferase</keyword>
<name>A0A1D7W3Z5_BREAU</name>
<evidence type="ECO:0000256" key="4">
    <source>
        <dbReference type="ARBA" id="ARBA00023141"/>
    </source>
</evidence>
<dbReference type="NCBIfam" id="TIGR01245">
    <property type="entry name" value="trpD"/>
    <property type="match status" value="1"/>
</dbReference>
<dbReference type="Gene3D" id="1.20.970.10">
    <property type="entry name" value="Transferase, Pyrimidine Nucleoside Phosphorylase, Chain C"/>
    <property type="match status" value="1"/>
</dbReference>
<dbReference type="OrthoDB" id="9806430at2"/>
<dbReference type="Proteomes" id="UP000218377">
    <property type="component" value="Unassembled WGS sequence"/>
</dbReference>
<reference evidence="32 33" key="8">
    <citation type="submission" date="2019-01" db="EMBL/GenBank/DDBJ databases">
        <title>Comparative genomic analysis of Brevibacterium aurantiacum sheds light on its evolution and its adaptation to smear-ripened cheeses.</title>
        <authorList>
            <person name="Moineau S."/>
        </authorList>
    </citation>
    <scope>NUCLEOTIDE SEQUENCE [LARGE SCALE GENOMIC DNA]</scope>
    <source>
        <strain evidence="10 33">SMQ-1417</strain>
        <strain evidence="11 32">SMQ-1420</strain>
    </source>
</reference>
<dbReference type="EMBL" id="CP017150">
    <property type="protein sequence ID" value="AOP53695.1"/>
    <property type="molecule type" value="Genomic_DNA"/>
</dbReference>
<keyword evidence="3 5" id="KW-0822">Tryptophan biosynthesis</keyword>
<feature type="binding site" evidence="5">
    <location>
        <begin position="115"/>
        <end position="118"/>
    </location>
    <ligand>
        <name>5-phospho-alpha-D-ribose 1-diphosphate</name>
        <dbReference type="ChEBI" id="CHEBI:58017"/>
    </ligand>
</feature>
<evidence type="ECO:0000256" key="6">
    <source>
        <dbReference type="SAM" id="MobiDB-lite"/>
    </source>
</evidence>
<evidence type="ECO:0000313" key="26">
    <source>
        <dbReference type="Proteomes" id="UP000218377"/>
    </source>
</evidence>
<dbReference type="InterPro" id="IPR017459">
    <property type="entry name" value="Glycosyl_Trfase_fam3_N_dom"/>
</dbReference>
<dbReference type="EMBL" id="CP025334">
    <property type="protein sequence ID" value="AZT97338.1"/>
    <property type="molecule type" value="Genomic_DNA"/>
</dbReference>
<evidence type="ECO:0000313" key="24">
    <source>
        <dbReference type="Proteomes" id="UP000217720"/>
    </source>
</evidence>
<evidence type="ECO:0000313" key="28">
    <source>
        <dbReference type="Proteomes" id="UP000234289"/>
    </source>
</evidence>
<feature type="compositionally biased region" description="Low complexity" evidence="6">
    <location>
        <begin position="1"/>
        <end position="12"/>
    </location>
</feature>
<proteinExistence type="inferred from homology"/>
<comment type="subunit">
    <text evidence="5">Homodimer.</text>
</comment>
<dbReference type="GO" id="GO:0000287">
    <property type="term" value="F:magnesium ion binding"/>
    <property type="evidence" value="ECO:0007669"/>
    <property type="project" value="UniProtKB-UniRule"/>
</dbReference>
<dbReference type="EMBL" id="FXZG01000001">
    <property type="protein sequence ID" value="SMX66531.1"/>
    <property type="molecule type" value="Genomic_DNA"/>
</dbReference>
<dbReference type="Proteomes" id="UP000218620">
    <property type="component" value="Unassembled WGS sequence"/>
</dbReference>
<dbReference type="Pfam" id="PF00591">
    <property type="entry name" value="Glycos_transf_3"/>
    <property type="match status" value="1"/>
</dbReference>
<dbReference type="InterPro" id="IPR035902">
    <property type="entry name" value="Nuc_phospho_transferase"/>
</dbReference>
<feature type="binding site" evidence="5">
    <location>
        <position position="250"/>
    </location>
    <ligand>
        <name>Mg(2+)</name>
        <dbReference type="ChEBI" id="CHEBI:18420"/>
        <label>2</label>
    </ligand>
</feature>
<feature type="region of interest" description="Disordered" evidence="6">
    <location>
        <begin position="1"/>
        <end position="24"/>
    </location>
</feature>
<evidence type="ECO:0000313" key="23">
    <source>
        <dbReference type="Proteomes" id="UP000217564"/>
    </source>
</evidence>
<feature type="binding site" evidence="5">
    <location>
        <position position="145"/>
    </location>
    <ligand>
        <name>5-phospho-alpha-D-ribose 1-diphosphate</name>
        <dbReference type="ChEBI" id="CHEBI:58017"/>
    </ligand>
</feature>
<reference evidence="28 31" key="4">
    <citation type="submission" date="2017-03" db="EMBL/GenBank/DDBJ databases">
        <authorList>
            <person name="Monnet C."/>
        </authorList>
    </citation>
    <scope>NUCLEOTIDE SEQUENCE [LARGE SCALE GENOMIC DNA]</scope>
    <source>
        <strain evidence="31">ATCC 9175</strain>
        <strain evidence="28">CNRZ 920</strain>
    </source>
</reference>
<dbReference type="EC" id="2.4.2.18" evidence="5"/>
<evidence type="ECO:0000259" key="7">
    <source>
        <dbReference type="Pfam" id="PF00591"/>
    </source>
</evidence>
<dbReference type="EMBL" id="NRGX01000001">
    <property type="protein sequence ID" value="PCC19994.1"/>
    <property type="molecule type" value="Genomic_DNA"/>
</dbReference>
<dbReference type="Proteomes" id="UP000217564">
    <property type="component" value="Unassembled WGS sequence"/>
</dbReference>
<dbReference type="InterPro" id="IPR000312">
    <property type="entry name" value="Glycosyl_Trfase_fam3"/>
</dbReference>
<dbReference type="HAMAP" id="MF_00211">
    <property type="entry name" value="TrpD"/>
    <property type="match status" value="1"/>
</dbReference>
<evidence type="ECO:0000313" key="19">
    <source>
        <dbReference type="EMBL" id="SMX83141.1"/>
    </source>
</evidence>
<dbReference type="Proteomes" id="UP000234525">
    <property type="component" value="Unassembled WGS sequence"/>
</dbReference>
<reference evidence="9" key="1">
    <citation type="submission" date="2016-09" db="EMBL/GenBank/DDBJ databases">
        <title>Complete Genome Sequence of Brevibacterium aurantiacum SMQ-1335.</title>
        <authorList>
            <person name="de Melo A.G."/>
            <person name="Labrie S.J."/>
            <person name="Dumaresq J."/>
            <person name="Roberts R.J."/>
            <person name="Tremblay D.M."/>
            <person name="Moineau S."/>
        </authorList>
    </citation>
    <scope>NUCLEOTIDE SEQUENCE</scope>
    <source>
        <strain evidence="9">SMQ-1335</strain>
    </source>
</reference>
<keyword evidence="5" id="KW-0460">Magnesium</keyword>
<organism evidence="9 22">
    <name type="scientific">Brevibacterium aurantiacum</name>
    <dbReference type="NCBI Taxonomy" id="273384"/>
    <lineage>
        <taxon>Bacteria</taxon>
        <taxon>Bacillati</taxon>
        <taxon>Actinomycetota</taxon>
        <taxon>Actinomycetes</taxon>
        <taxon>Micrococcales</taxon>
        <taxon>Brevibacteriaceae</taxon>
        <taxon>Brevibacterium</taxon>
    </lineage>
</organism>
<feature type="binding site" evidence="5">
    <location>
        <position position="136"/>
    </location>
    <ligand>
        <name>anthranilate</name>
        <dbReference type="ChEBI" id="CHEBI:16567"/>
        <label>1</label>
    </ligand>
</feature>
<dbReference type="KEGG" id="blin:BLSMQ_1985"/>
<evidence type="ECO:0000259" key="8">
    <source>
        <dbReference type="Pfam" id="PF02885"/>
    </source>
</evidence>
<dbReference type="EMBL" id="NRGO01000014">
    <property type="protein sequence ID" value="PCC49489.1"/>
    <property type="molecule type" value="Genomic_DNA"/>
</dbReference>
<accession>A0A2H1I8H2</accession>
<feature type="binding site" evidence="5">
    <location>
        <position position="250"/>
    </location>
    <ligand>
        <name>Mg(2+)</name>
        <dbReference type="ChEBI" id="CHEBI:18420"/>
        <label>1</label>
    </ligand>
</feature>
<feature type="binding site" evidence="5">
    <location>
        <position position="113"/>
    </location>
    <ligand>
        <name>5-phospho-alpha-D-ribose 1-diphosphate</name>
        <dbReference type="ChEBI" id="CHEBI:58017"/>
    </ligand>
</feature>
<evidence type="ECO:0000313" key="27">
    <source>
        <dbReference type="Proteomes" id="UP000218620"/>
    </source>
</evidence>
<evidence type="ECO:0000313" key="22">
    <source>
        <dbReference type="Proteomes" id="UP000094793"/>
    </source>
</evidence>
<dbReference type="Proteomes" id="UP000283000">
    <property type="component" value="Chromosome"/>
</dbReference>
<evidence type="ECO:0000313" key="29">
    <source>
        <dbReference type="Proteomes" id="UP000234300"/>
    </source>
</evidence>
<evidence type="ECO:0000313" key="13">
    <source>
        <dbReference type="EMBL" id="PCC43698.1"/>
    </source>
</evidence>
<reference evidence="23 24" key="3">
    <citation type="journal article" date="2017" name="Elife">
        <title>Extensive horizontal gene transfer in cheese-associated bacteria.</title>
        <authorList>
            <person name="Bonham K.S."/>
            <person name="Wolfe B.E."/>
            <person name="Dutton R.J."/>
        </authorList>
    </citation>
    <scope>NUCLEOTIDE SEQUENCE [LARGE SCALE GENOMIC DNA]</scope>
    <source>
        <strain evidence="16 25">738_8</strain>
        <strain evidence="15 24">900_6</strain>
        <strain evidence="14 23">947_7</strain>
        <strain evidence="13 27">962_8</strain>
        <strain evidence="12 26">JB5</strain>
    </source>
</reference>
<dbReference type="Proteomes" id="UP000234289">
    <property type="component" value="Unassembled WGS sequence"/>
</dbReference>
<dbReference type="AlphaFoldDB" id="A0A1D7W3Z5"/>
<dbReference type="InterPro" id="IPR005940">
    <property type="entry name" value="Anthranilate_Pribosyl_Tfrase"/>
</dbReference>
<dbReference type="Pfam" id="PF02885">
    <property type="entry name" value="Glycos_trans_3N"/>
    <property type="match status" value="1"/>
</dbReference>
<feature type="compositionally biased region" description="Polar residues" evidence="6">
    <location>
        <begin position="13"/>
        <end position="24"/>
    </location>
</feature>
<evidence type="ECO:0000313" key="34">
    <source>
        <dbReference type="Proteomes" id="UP000297736"/>
    </source>
</evidence>
<sequence>MTETPRTTPPETQDSGTRTTSEGATYNWPDLLMNLMHQQDLDESAAAWAMDQIMSGQTPDVTMAAFLVAHHTKGETVSEIAGLVSAMMDHAVPLPGLEDSVDIVGTGGDRAKTANISSTAAMIISASGQRVVKHGNRATSSASGSADVLEALGVRFDITPEQTGIIAKEVGLAFCFANVFHPSMQFVSAVRRQISVPTAFNILGPLTNPARARHTAIGVADAQMAPLVVGTLAKRGHQAIVFRSRDGLDELSNTDVNDVWEVRHGEVEHMTFDALDLGFDRVTKNDLRGGGPDENAEITRSVLNGEKSAVRDIVLINTAAALVAADESSVGSLTERMAAKLVIAEKTVDAGLGAQKLDQLIEVSHRVAETNRP</sequence>
<feature type="binding site" evidence="5">
    <location>
        <position position="117"/>
    </location>
    <ligand>
        <name>Mg(2+)</name>
        <dbReference type="ChEBI" id="CHEBI:18420"/>
        <label>1</label>
    </ligand>
</feature>
<accession>A0A2A3ZV70</accession>
<evidence type="ECO:0000256" key="5">
    <source>
        <dbReference type="HAMAP-Rule" id="MF_00211"/>
    </source>
</evidence>
<dbReference type="SUPFAM" id="SSF52418">
    <property type="entry name" value="Nucleoside phosphorylase/phosphoribosyltransferase catalytic domain"/>
    <property type="match status" value="1"/>
</dbReference>
<dbReference type="PANTHER" id="PTHR43285:SF2">
    <property type="entry name" value="ANTHRANILATE PHOSPHORIBOSYLTRANSFERASE"/>
    <property type="match status" value="1"/>
</dbReference>
<gene>
    <name evidence="5 10" type="primary">trpD</name>
    <name evidence="19" type="ORF">BAUR9175_02099</name>
    <name evidence="17" type="ORF">BAUR920_00253</name>
    <name evidence="20" type="ORF">BAURA63_03535</name>
    <name evidence="18" type="ORF">BAURA86_00325</name>
    <name evidence="9" type="ORF">BLSMQ_1985</name>
    <name evidence="16" type="ORF">CIK59_00760</name>
    <name evidence="15" type="ORF">CIK62_11520</name>
    <name evidence="14" type="ORF">CIK64_07200</name>
    <name evidence="13" type="ORF">CIK65_07565</name>
    <name evidence="12" type="ORF">CIK79_17890</name>
    <name evidence="10" type="ORF">CXR23_10705</name>
    <name evidence="11" type="ORF">CXR27_10290</name>
    <name evidence="21" type="ORF">EB834_17820</name>
</gene>
<evidence type="ECO:0000313" key="12">
    <source>
        <dbReference type="EMBL" id="PCC19994.1"/>
    </source>
</evidence>
<dbReference type="SUPFAM" id="SSF47648">
    <property type="entry name" value="Nucleoside phosphorylase/phosphoribosyltransferase N-terminal domain"/>
    <property type="match status" value="1"/>
</dbReference>
<evidence type="ECO:0000313" key="18">
    <source>
        <dbReference type="EMBL" id="SMX71430.1"/>
    </source>
</evidence>
<evidence type="ECO:0000313" key="17">
    <source>
        <dbReference type="EMBL" id="SMX66531.1"/>
    </source>
</evidence>
<evidence type="ECO:0000313" key="15">
    <source>
        <dbReference type="EMBL" id="PCC49489.1"/>
    </source>
</evidence>
<reference evidence="32 33" key="6">
    <citation type="submission" date="2017-12" db="EMBL/GenBank/DDBJ databases">
        <authorList>
            <person name="Levesque S."/>
        </authorList>
    </citation>
    <scope>NUCLEOTIDE SEQUENCE [LARGE SCALE GENOMIC DNA]</scope>
    <source>
        <strain evidence="10 33">SMQ-1417</strain>
        <strain evidence="11 32">SMQ-1420</strain>
    </source>
</reference>
<evidence type="ECO:0000313" key="25">
    <source>
        <dbReference type="Proteomes" id="UP000217881"/>
    </source>
</evidence>
<keyword evidence="5" id="KW-0028">Amino-acid biosynthesis</keyword>
<dbReference type="Proteomes" id="UP000094793">
    <property type="component" value="Chromosome"/>
</dbReference>
<feature type="binding site" evidence="5">
    <location>
        <position position="249"/>
    </location>
    <ligand>
        <name>Mg(2+)</name>
        <dbReference type="ChEBI" id="CHEBI:18420"/>
        <label>2</label>
    </ligand>
</feature>
<dbReference type="Proteomes" id="UP000217720">
    <property type="component" value="Unassembled WGS sequence"/>
</dbReference>
<comment type="function">
    <text evidence="5">Catalyzes the transfer of the phosphoribosyl group of 5-phosphorylribose-1-pyrophosphate (PRPP) to anthranilate to yield N-(5'-phosphoribosyl)-anthranilate (PRA).</text>
</comment>
<keyword evidence="1 5" id="KW-0328">Glycosyltransferase</keyword>
<evidence type="ECO:0000313" key="20">
    <source>
        <dbReference type="EMBL" id="SMY01399.1"/>
    </source>
</evidence>
<feature type="binding site" evidence="5">
    <location>
        <position position="105"/>
    </location>
    <ligand>
        <name>anthranilate</name>
        <dbReference type="ChEBI" id="CHEBI:16567"/>
        <label>1</label>
    </ligand>
</feature>
<evidence type="ECO:0000313" key="32">
    <source>
        <dbReference type="Proteomes" id="UP000282731"/>
    </source>
</evidence>
<dbReference type="eggNOG" id="COG0547">
    <property type="taxonomic scope" value="Bacteria"/>
</dbReference>
<evidence type="ECO:0000313" key="16">
    <source>
        <dbReference type="EMBL" id="PCC55333.1"/>
    </source>
</evidence>
<dbReference type="Proteomes" id="UP000234300">
    <property type="component" value="Unassembled WGS sequence"/>
</dbReference>
<dbReference type="EMBL" id="FXZB01000013">
    <property type="protein sequence ID" value="SMX83141.1"/>
    <property type="molecule type" value="Genomic_DNA"/>
</dbReference>
<dbReference type="UniPathway" id="UPA00035">
    <property type="reaction ID" value="UER00041"/>
</dbReference>
<comment type="cofactor">
    <cofactor evidence="5">
        <name>Mg(2+)</name>
        <dbReference type="ChEBI" id="CHEBI:18420"/>
    </cofactor>
    <text evidence="5">Binds 2 magnesium ions per monomer.</text>
</comment>
<dbReference type="RefSeq" id="WP_069600148.1">
    <property type="nucleotide sequence ID" value="NZ_BJME01000012.1"/>
</dbReference>
<comment type="pathway">
    <text evidence="5">Amino-acid biosynthesis; L-tryptophan biosynthesis; L-tryptophan from chorismate: step 2/5.</text>
</comment>
<evidence type="ECO:0000313" key="14">
    <source>
        <dbReference type="EMBL" id="PCC47277.1"/>
    </source>
</evidence>
<keyword evidence="5" id="KW-0479">Metal-binding</keyword>
<dbReference type="PATRIC" id="fig|1703.10.peg.2045"/>
<feature type="binding site" evidence="5">
    <location>
        <begin position="133"/>
        <end position="141"/>
    </location>
    <ligand>
        <name>5-phospho-alpha-D-ribose 1-diphosphate</name>
        <dbReference type="ChEBI" id="CHEBI:58017"/>
    </ligand>
</feature>
<comment type="caution">
    <text evidence="5">Lacks conserved residue(s) required for the propagation of feature annotation.</text>
</comment>
<comment type="similarity">
    <text evidence="5">Belongs to the anthranilate phosphoribosyltransferase family.</text>
</comment>
<keyword evidence="31" id="KW-1185">Reference proteome</keyword>
<dbReference type="GO" id="GO:0000162">
    <property type="term" value="P:L-tryptophan biosynthetic process"/>
    <property type="evidence" value="ECO:0007669"/>
    <property type="project" value="UniProtKB-UniRule"/>
</dbReference>
<dbReference type="InterPro" id="IPR036320">
    <property type="entry name" value="Glycosyl_Trfase_fam3_N_dom_sf"/>
</dbReference>
<evidence type="ECO:0000256" key="3">
    <source>
        <dbReference type="ARBA" id="ARBA00022822"/>
    </source>
</evidence>
<evidence type="ECO:0000313" key="21">
    <source>
        <dbReference type="EMBL" id="TGD36871.1"/>
    </source>
</evidence>
<dbReference type="EMBL" id="FXZI01000001">
    <property type="protein sequence ID" value="SMX71430.1"/>
    <property type="molecule type" value="Genomic_DNA"/>
</dbReference>
<reference evidence="22" key="2">
    <citation type="submission" date="2016-09" db="EMBL/GenBank/DDBJ databases">
        <title>Complete Genome Sequence of Brevibacterium linens SMQ-1335.</title>
        <authorList>
            <person name="de Melo A.G."/>
            <person name="Labrie S.J."/>
            <person name="Dumaresq J."/>
            <person name="Roberts R.J."/>
            <person name="Tremblay D.M."/>
            <person name="Moineau S."/>
        </authorList>
    </citation>
    <scope>NUCLEOTIDE SEQUENCE [LARGE SCALE GENOMIC DNA]</scope>
    <source>
        <strain evidence="22">SMQ-1335</strain>
    </source>
</reference>
<evidence type="ECO:0000313" key="9">
    <source>
        <dbReference type="EMBL" id="AOP53695.1"/>
    </source>
</evidence>